<protein>
    <submittedName>
        <fullName evidence="7">LysE family translocator</fullName>
    </submittedName>
</protein>
<evidence type="ECO:0000256" key="3">
    <source>
        <dbReference type="ARBA" id="ARBA00022692"/>
    </source>
</evidence>
<dbReference type="GO" id="GO:0015171">
    <property type="term" value="F:amino acid transmembrane transporter activity"/>
    <property type="evidence" value="ECO:0007669"/>
    <property type="project" value="TreeGrafter"/>
</dbReference>
<accession>A0AAW5QWI6</accession>
<keyword evidence="4 6" id="KW-1133">Transmembrane helix</keyword>
<dbReference type="AlphaFoldDB" id="A0AAW5QWI6"/>
<reference evidence="7 8" key="1">
    <citation type="submission" date="2022-04" db="EMBL/GenBank/DDBJ databases">
        <authorList>
            <person name="Ye Y.-Q."/>
            <person name="Du Z.-J."/>
        </authorList>
    </citation>
    <scope>NUCLEOTIDE SEQUENCE [LARGE SCALE GENOMIC DNA]</scope>
    <source>
        <strain evidence="7 8">A6E488</strain>
    </source>
</reference>
<dbReference type="PIRSF" id="PIRSF006324">
    <property type="entry name" value="LeuE"/>
    <property type="match status" value="1"/>
</dbReference>
<evidence type="ECO:0000256" key="1">
    <source>
        <dbReference type="ARBA" id="ARBA00004651"/>
    </source>
</evidence>
<gene>
    <name evidence="7" type="ORF">MUB46_10645</name>
</gene>
<dbReference type="Proteomes" id="UP001320898">
    <property type="component" value="Unassembled WGS sequence"/>
</dbReference>
<dbReference type="PANTHER" id="PTHR30086">
    <property type="entry name" value="ARGININE EXPORTER PROTEIN ARGO"/>
    <property type="match status" value="1"/>
</dbReference>
<evidence type="ECO:0000313" key="7">
    <source>
        <dbReference type="EMBL" id="MCT8972315.1"/>
    </source>
</evidence>
<keyword evidence="2" id="KW-1003">Cell membrane</keyword>
<dbReference type="InterPro" id="IPR001123">
    <property type="entry name" value="LeuE-type"/>
</dbReference>
<keyword evidence="8" id="KW-1185">Reference proteome</keyword>
<evidence type="ECO:0000256" key="4">
    <source>
        <dbReference type="ARBA" id="ARBA00022989"/>
    </source>
</evidence>
<evidence type="ECO:0000256" key="2">
    <source>
        <dbReference type="ARBA" id="ARBA00022475"/>
    </source>
</evidence>
<feature type="transmembrane region" description="Helical" evidence="6">
    <location>
        <begin position="6"/>
        <end position="24"/>
    </location>
</feature>
<evidence type="ECO:0000313" key="8">
    <source>
        <dbReference type="Proteomes" id="UP001320898"/>
    </source>
</evidence>
<dbReference type="EMBL" id="JALIDZ010000004">
    <property type="protein sequence ID" value="MCT8972315.1"/>
    <property type="molecule type" value="Genomic_DNA"/>
</dbReference>
<proteinExistence type="predicted"/>
<dbReference type="Pfam" id="PF01810">
    <property type="entry name" value="LysE"/>
    <property type="match status" value="1"/>
</dbReference>
<feature type="transmembrane region" description="Helical" evidence="6">
    <location>
        <begin position="45"/>
        <end position="70"/>
    </location>
</feature>
<organism evidence="7 8">
    <name type="scientific">Microbaculum marinisediminis</name>
    <dbReference type="NCBI Taxonomy" id="2931392"/>
    <lineage>
        <taxon>Bacteria</taxon>
        <taxon>Pseudomonadati</taxon>
        <taxon>Pseudomonadota</taxon>
        <taxon>Alphaproteobacteria</taxon>
        <taxon>Hyphomicrobiales</taxon>
        <taxon>Tepidamorphaceae</taxon>
        <taxon>Microbaculum</taxon>
    </lineage>
</organism>
<keyword evidence="5 6" id="KW-0472">Membrane</keyword>
<dbReference type="PANTHER" id="PTHR30086:SF20">
    <property type="entry name" value="ARGININE EXPORTER PROTEIN ARGO-RELATED"/>
    <property type="match status" value="1"/>
</dbReference>
<comment type="subcellular location">
    <subcellularLocation>
        <location evidence="1">Cell membrane</location>
        <topology evidence="1">Multi-pass membrane protein</topology>
    </subcellularLocation>
</comment>
<comment type="caution">
    <text evidence="7">The sequence shown here is derived from an EMBL/GenBank/DDBJ whole genome shotgun (WGS) entry which is preliminary data.</text>
</comment>
<feature type="transmembrane region" description="Helical" evidence="6">
    <location>
        <begin position="195"/>
        <end position="213"/>
    </location>
</feature>
<keyword evidence="3 6" id="KW-0812">Transmembrane</keyword>
<dbReference type="RefSeq" id="WP_261615879.1">
    <property type="nucleotide sequence ID" value="NZ_JALIDZ010000004.1"/>
</dbReference>
<feature type="transmembrane region" description="Helical" evidence="6">
    <location>
        <begin position="154"/>
        <end position="175"/>
    </location>
</feature>
<feature type="transmembrane region" description="Helical" evidence="6">
    <location>
        <begin position="117"/>
        <end position="142"/>
    </location>
</feature>
<sequence>MNDWFPSLAVLAAFTPAVLIVALTPGPDMTLFLGNALAQGRRAGIATLVGTNAGLVVHALFAAFGLSALLAASETAFSVVRFAGAAYLLWLAVQAIRHGSSLTLQTAGRPAKRTHDIVLTAFGVNLLNPKIVLFFVTFLPQFVSPADPHAAHKLLFLGLYFIAVSLPLCIGLVLAADRISAGLKRSRRAMRAFDYLFAGIMGAFAVRLIAARATNG</sequence>
<dbReference type="GO" id="GO:0005886">
    <property type="term" value="C:plasma membrane"/>
    <property type="evidence" value="ECO:0007669"/>
    <property type="project" value="UniProtKB-SubCell"/>
</dbReference>
<evidence type="ECO:0000256" key="6">
    <source>
        <dbReference type="SAM" id="Phobius"/>
    </source>
</evidence>
<feature type="transmembrane region" description="Helical" evidence="6">
    <location>
        <begin position="76"/>
        <end position="96"/>
    </location>
</feature>
<name>A0AAW5QWI6_9HYPH</name>
<evidence type="ECO:0000256" key="5">
    <source>
        <dbReference type="ARBA" id="ARBA00023136"/>
    </source>
</evidence>